<dbReference type="Proteomes" id="UP000274429">
    <property type="component" value="Unassembled WGS sequence"/>
</dbReference>
<dbReference type="SUPFAM" id="SSF49493">
    <property type="entry name" value="HSP40/DnaJ peptide-binding domain"/>
    <property type="match status" value="2"/>
</dbReference>
<dbReference type="GO" id="GO:0006457">
    <property type="term" value="P:protein folding"/>
    <property type="evidence" value="ECO:0007669"/>
    <property type="project" value="InterPro"/>
</dbReference>
<evidence type="ECO:0000256" key="2">
    <source>
        <dbReference type="SAM" id="SignalP"/>
    </source>
</evidence>
<dbReference type="GO" id="GO:0051787">
    <property type="term" value="F:misfolded protein binding"/>
    <property type="evidence" value="ECO:0007669"/>
    <property type="project" value="TreeGrafter"/>
</dbReference>
<dbReference type="EMBL" id="UYWX01000001">
    <property type="protein sequence ID" value="VDM15556.1"/>
    <property type="molecule type" value="Genomic_DNA"/>
</dbReference>
<evidence type="ECO:0000313" key="6">
    <source>
        <dbReference type="WBParaSite" id="TTAC_0000000201-mRNA-1"/>
    </source>
</evidence>
<dbReference type="InterPro" id="IPR008971">
    <property type="entry name" value="HSP40/DnaJ_pept-bd"/>
</dbReference>
<gene>
    <name evidence="4" type="ORF">TTAC_LOCUS3</name>
</gene>
<dbReference type="STRING" id="6205.A0A158RD69"/>
<dbReference type="GO" id="GO:0005783">
    <property type="term" value="C:endoplasmic reticulum"/>
    <property type="evidence" value="ECO:0007669"/>
    <property type="project" value="TreeGrafter"/>
</dbReference>
<accession>A0A158RD69</accession>
<dbReference type="InterPro" id="IPR001623">
    <property type="entry name" value="DnaJ_domain"/>
</dbReference>
<dbReference type="PROSITE" id="PS00636">
    <property type="entry name" value="DNAJ_1"/>
    <property type="match status" value="1"/>
</dbReference>
<dbReference type="PANTHER" id="PTHR44298">
    <property type="entry name" value="DNAJ HOMOLOG SUBFAMILY B MEMBER 11"/>
    <property type="match status" value="1"/>
</dbReference>
<dbReference type="Gene3D" id="1.10.287.110">
    <property type="entry name" value="DnaJ domain"/>
    <property type="match status" value="1"/>
</dbReference>
<dbReference type="InterPro" id="IPR018253">
    <property type="entry name" value="DnaJ_domain_CS"/>
</dbReference>
<evidence type="ECO:0000259" key="3">
    <source>
        <dbReference type="PROSITE" id="PS50076"/>
    </source>
</evidence>
<dbReference type="CDD" id="cd06257">
    <property type="entry name" value="DnaJ"/>
    <property type="match status" value="1"/>
</dbReference>
<dbReference type="InterPro" id="IPR051736">
    <property type="entry name" value="DnaJ-B11-like"/>
</dbReference>
<feature type="chain" id="PRO_5043136008" evidence="2">
    <location>
        <begin position="20"/>
        <end position="391"/>
    </location>
</feature>
<dbReference type="AlphaFoldDB" id="A0A158RD69"/>
<dbReference type="SUPFAM" id="SSF46565">
    <property type="entry name" value="Chaperone J-domain"/>
    <property type="match status" value="1"/>
</dbReference>
<feature type="signal peptide" evidence="2">
    <location>
        <begin position="1"/>
        <end position="19"/>
    </location>
</feature>
<evidence type="ECO:0000256" key="1">
    <source>
        <dbReference type="ARBA" id="ARBA00022729"/>
    </source>
</evidence>
<organism evidence="6">
    <name type="scientific">Hydatigena taeniaeformis</name>
    <name type="common">Feline tapeworm</name>
    <name type="synonym">Taenia taeniaeformis</name>
    <dbReference type="NCBI Taxonomy" id="6205"/>
    <lineage>
        <taxon>Eukaryota</taxon>
        <taxon>Metazoa</taxon>
        <taxon>Spiralia</taxon>
        <taxon>Lophotrochozoa</taxon>
        <taxon>Platyhelminthes</taxon>
        <taxon>Cestoda</taxon>
        <taxon>Eucestoda</taxon>
        <taxon>Cyclophyllidea</taxon>
        <taxon>Taeniidae</taxon>
        <taxon>Hydatigera</taxon>
    </lineage>
</organism>
<dbReference type="CDD" id="cd10747">
    <property type="entry name" value="DnaJ_C"/>
    <property type="match status" value="1"/>
</dbReference>
<dbReference type="WBParaSite" id="TTAC_0000000201-mRNA-1">
    <property type="protein sequence ID" value="TTAC_0000000201-mRNA-1"/>
    <property type="gene ID" value="TTAC_0000000201"/>
</dbReference>
<reference evidence="6" key="1">
    <citation type="submission" date="2016-04" db="UniProtKB">
        <authorList>
            <consortium name="WormBaseParasite"/>
        </authorList>
    </citation>
    <scope>IDENTIFICATION</scope>
</reference>
<dbReference type="OrthoDB" id="550424at2759"/>
<dbReference type="InterPro" id="IPR036869">
    <property type="entry name" value="J_dom_sf"/>
</dbReference>
<keyword evidence="5" id="KW-1185">Reference proteome</keyword>
<reference evidence="4 5" key="2">
    <citation type="submission" date="2018-11" db="EMBL/GenBank/DDBJ databases">
        <authorList>
            <consortium name="Pathogen Informatics"/>
        </authorList>
    </citation>
    <scope>NUCLEOTIDE SEQUENCE [LARGE SCALE GENOMIC DNA]</scope>
</reference>
<dbReference type="Pfam" id="PF01556">
    <property type="entry name" value="DnaJ_C"/>
    <property type="match status" value="1"/>
</dbReference>
<evidence type="ECO:0000313" key="5">
    <source>
        <dbReference type="Proteomes" id="UP000274429"/>
    </source>
</evidence>
<dbReference type="Gene3D" id="2.60.260.20">
    <property type="entry name" value="Urease metallochaperone UreE, N-terminal domain"/>
    <property type="match status" value="2"/>
</dbReference>
<dbReference type="InterPro" id="IPR002939">
    <property type="entry name" value="DnaJ_C"/>
</dbReference>
<protein>
    <submittedName>
        <fullName evidence="6">J domain-containing protein</fullName>
    </submittedName>
</protein>
<dbReference type="PRINTS" id="PR00625">
    <property type="entry name" value="JDOMAIN"/>
</dbReference>
<dbReference type="Pfam" id="PF00226">
    <property type="entry name" value="DnaJ"/>
    <property type="match status" value="1"/>
</dbReference>
<dbReference type="PROSITE" id="PS50076">
    <property type="entry name" value="DNAJ_2"/>
    <property type="match status" value="1"/>
</dbReference>
<dbReference type="PANTHER" id="PTHR44298:SF1">
    <property type="entry name" value="DNAJ HOMOLOG SUBFAMILY B MEMBER 11"/>
    <property type="match status" value="1"/>
</dbReference>
<name>A0A158RD69_HYDTA</name>
<feature type="domain" description="J" evidence="3">
    <location>
        <begin position="21"/>
        <end position="85"/>
    </location>
</feature>
<proteinExistence type="predicted"/>
<keyword evidence="1 2" id="KW-0732">Signal</keyword>
<sequence length="391" mass="43909">MRDSVSLAVLLLLPELVLSQNLYEYLEISSSATESQIKKAYRHLAKQYHPDKNKDPETETKFKQITFAYECLSDPVKRRRYDSGQGIKACEGDGGGDNFGDFGFSNIFSTMFGGGSDMRHGEDKLRGADIIVDLPVSLEELYNGEFVEIVRSRPVKKSKPGTRECNCRMEMKTQYLGPGRFQMLQQRVCNQCPDFEFVTEDRQIEVEIEPGAPDGHVYSFPDEGEPHTDGDSGDLKFVIRQRKHPVFHRRGDDLYTNVTIGLTDALVGFVFELTHLDGHKVLLKQNQVIWPGAIMRVPNEGMPKYDDNAKRGNLIVTFDVVFPRNRQLTTNEAEAIKSIFNEGTKASEKSVIFGVPTKRPEGLSEGHTSPIVYNGLLSKSAAEKHLPNTLA</sequence>
<dbReference type="FunFam" id="2.60.260.20:FF:000013">
    <property type="entry name" value="DnaJ subfamily B member 11"/>
    <property type="match status" value="1"/>
</dbReference>
<evidence type="ECO:0000313" key="4">
    <source>
        <dbReference type="EMBL" id="VDM15556.1"/>
    </source>
</evidence>
<dbReference type="SMART" id="SM00271">
    <property type="entry name" value="DnaJ"/>
    <property type="match status" value="1"/>
</dbReference>
<dbReference type="GO" id="GO:0051082">
    <property type="term" value="F:unfolded protein binding"/>
    <property type="evidence" value="ECO:0007669"/>
    <property type="project" value="InterPro"/>
</dbReference>